<dbReference type="GO" id="GO:0005524">
    <property type="term" value="F:ATP binding"/>
    <property type="evidence" value="ECO:0007669"/>
    <property type="project" value="UniProtKB-KW"/>
</dbReference>
<dbReference type="InterPro" id="IPR049945">
    <property type="entry name" value="AAA_22"/>
</dbReference>
<dbReference type="InterPro" id="IPR052026">
    <property type="entry name" value="ExeA_AAA_ATPase_DNA-bind"/>
</dbReference>
<protein>
    <submittedName>
        <fullName evidence="2">ATP-binding protein</fullName>
    </submittedName>
</protein>
<organism evidence="2 3">
    <name type="scientific">Tissierella pigra</name>
    <dbReference type="NCBI Taxonomy" id="2607614"/>
    <lineage>
        <taxon>Bacteria</taxon>
        <taxon>Bacillati</taxon>
        <taxon>Bacillota</taxon>
        <taxon>Tissierellia</taxon>
        <taxon>Tissierellales</taxon>
        <taxon>Tissierellaceae</taxon>
        <taxon>Tissierella</taxon>
    </lineage>
</organism>
<dbReference type="PANTHER" id="PTHR35894:SF1">
    <property type="entry name" value="PHOSPHORIBULOKINASE _ URIDINE KINASE FAMILY"/>
    <property type="match status" value="1"/>
</dbReference>
<dbReference type="SUPFAM" id="SSF52540">
    <property type="entry name" value="P-loop containing nucleoside triphosphate hydrolases"/>
    <property type="match status" value="1"/>
</dbReference>
<keyword evidence="2" id="KW-0067">ATP-binding</keyword>
<feature type="domain" description="ORC1/DEAH AAA+ ATPase" evidence="1">
    <location>
        <begin position="107"/>
        <end position="258"/>
    </location>
</feature>
<proteinExistence type="predicted"/>
<evidence type="ECO:0000259" key="1">
    <source>
        <dbReference type="Pfam" id="PF13401"/>
    </source>
</evidence>
<accession>A0A6N7XIF8</accession>
<name>A0A6N7XIF8_9FIRM</name>
<evidence type="ECO:0000313" key="3">
    <source>
        <dbReference type="Proteomes" id="UP000469523"/>
    </source>
</evidence>
<dbReference type="GO" id="GO:0016887">
    <property type="term" value="F:ATP hydrolysis activity"/>
    <property type="evidence" value="ECO:0007669"/>
    <property type="project" value="InterPro"/>
</dbReference>
<evidence type="ECO:0000313" key="2">
    <source>
        <dbReference type="EMBL" id="MSU01851.1"/>
    </source>
</evidence>
<dbReference type="AlphaFoldDB" id="A0A6N7XIF8"/>
<dbReference type="PANTHER" id="PTHR35894">
    <property type="entry name" value="GENERAL SECRETION PATHWAY PROTEIN A-RELATED"/>
    <property type="match status" value="1"/>
</dbReference>
<dbReference type="Gene3D" id="3.40.50.300">
    <property type="entry name" value="P-loop containing nucleotide triphosphate hydrolases"/>
    <property type="match status" value="1"/>
</dbReference>
<dbReference type="Pfam" id="PF13401">
    <property type="entry name" value="AAA_22"/>
    <property type="match status" value="1"/>
</dbReference>
<dbReference type="EMBL" id="VUNQ01000020">
    <property type="protein sequence ID" value="MSU01851.1"/>
    <property type="molecule type" value="Genomic_DNA"/>
</dbReference>
<sequence>MQELIHNAEYKEQIISEYKDNPFIEALPKISSPNEIVSKLAYFPPYDKEERQLDSQYRTHLVGRLYDVFQPLKIHLDLESRISRVLRQGYIGRNILDKAYVSNHYRSTAGSFTLLGVSGMGKTTVVNRILTMYPQVIVHSKFKDRELSRYQVVFLRLECSYDGSIKGLCLSFFNKVDEILGTDYYSRFGSGKLSVDNMLVAMTNIAKNISLGLLVIDEIQNLSKSKSGGADRMLNFFVTLVNTIGLPVLLIGTPEAMGVLQGKFRQARRGSGQGDLVFERLDNDINFNLLINAIWGYQWTKKPTVLTDELIDTLFDQSQGIIDITVKLYVLAQTKAISSGKETITPELIKQVADESLRLVKPMLNALRTGNVMEIAKYPDIYTGSINLNYEEPPQNRFVIPTTPKPSVVESNDNPVKIKTKKIPPSAENDIRVIVQSGAGEGLTTYEILKNYGIIKGFEVV</sequence>
<comment type="caution">
    <text evidence="2">The sequence shown here is derived from an EMBL/GenBank/DDBJ whole genome shotgun (WGS) entry which is preliminary data.</text>
</comment>
<dbReference type="Proteomes" id="UP000469523">
    <property type="component" value="Unassembled WGS sequence"/>
</dbReference>
<keyword evidence="3" id="KW-1185">Reference proteome</keyword>
<dbReference type="RefSeq" id="WP_216584932.1">
    <property type="nucleotide sequence ID" value="NZ_JAHLPJ010000001.1"/>
</dbReference>
<dbReference type="InterPro" id="IPR027417">
    <property type="entry name" value="P-loop_NTPase"/>
</dbReference>
<keyword evidence="2" id="KW-0547">Nucleotide-binding</keyword>
<reference evidence="2 3" key="1">
    <citation type="submission" date="2019-09" db="EMBL/GenBank/DDBJ databases">
        <title>In-depth cultivation of the pig gut microbiome towards novel bacterial diversity and tailored functional studies.</title>
        <authorList>
            <person name="Wylensek D."/>
            <person name="Hitch T.C.A."/>
            <person name="Clavel T."/>
        </authorList>
    </citation>
    <scope>NUCLEOTIDE SEQUENCE [LARGE SCALE GENOMIC DNA]</scope>
    <source>
        <strain evidence="2 3">WCA3-693-APC-4?</strain>
    </source>
</reference>
<gene>
    <name evidence="2" type="ORF">FYJ83_10265</name>
</gene>